<dbReference type="AlphaFoldDB" id="A0A7C0Y3E2"/>
<dbReference type="EMBL" id="DRBS01000038">
    <property type="protein sequence ID" value="HDD43418.1"/>
    <property type="molecule type" value="Genomic_DNA"/>
</dbReference>
<sequence length="134" mass="15718">MKTQKKLIRLMKEKAKVIQEITGIDYYFVKEDEKDILEWEDGIAEMVWIEIKRNVFEQMANGLSSDVCPYCIKQSLLFLGLSKCVACEYGSRHGFCYQIGSDFNKIISNKKLSISRFLTNDWYKKIINNIEKEV</sequence>
<accession>A0A7C0Y3E2</accession>
<protein>
    <submittedName>
        <fullName evidence="1">Uncharacterized protein</fullName>
    </submittedName>
</protein>
<comment type="caution">
    <text evidence="1">The sequence shown here is derived from an EMBL/GenBank/DDBJ whole genome shotgun (WGS) entry which is preliminary data.</text>
</comment>
<dbReference type="Proteomes" id="UP000886289">
    <property type="component" value="Unassembled WGS sequence"/>
</dbReference>
<reference evidence="1" key="1">
    <citation type="journal article" date="2020" name="mSystems">
        <title>Genome- and Community-Level Interaction Insights into Carbon Utilization and Element Cycling Functions of Hydrothermarchaeota in Hydrothermal Sediment.</title>
        <authorList>
            <person name="Zhou Z."/>
            <person name="Liu Y."/>
            <person name="Xu W."/>
            <person name="Pan J."/>
            <person name="Luo Z.H."/>
            <person name="Li M."/>
        </authorList>
    </citation>
    <scope>NUCLEOTIDE SEQUENCE [LARGE SCALE GENOMIC DNA]</scope>
    <source>
        <strain evidence="1">HyVt-233</strain>
    </source>
</reference>
<proteinExistence type="predicted"/>
<gene>
    <name evidence="1" type="ORF">ENG63_00950</name>
</gene>
<name>A0A7C0Y3E2_DESA2</name>
<organism evidence="1">
    <name type="scientific">Desulfofervidus auxilii</name>
    <dbReference type="NCBI Taxonomy" id="1621989"/>
    <lineage>
        <taxon>Bacteria</taxon>
        <taxon>Pseudomonadati</taxon>
        <taxon>Thermodesulfobacteriota</taxon>
        <taxon>Candidatus Desulfofervidia</taxon>
        <taxon>Candidatus Desulfofervidales</taxon>
        <taxon>Candidatus Desulfofervidaceae</taxon>
        <taxon>Candidatus Desulfofervidus</taxon>
    </lineage>
</organism>
<evidence type="ECO:0000313" key="1">
    <source>
        <dbReference type="EMBL" id="HDD43418.1"/>
    </source>
</evidence>